<sequence length="661" mass="73472">MPASTGHPLYDYDPKPPAFLTLPLPPRTPTPPPPPPPSSPPPAVPPLFFRYLTACPRWSSWVAAALRDPSFTPALASSDISDAVAASTAAIAPDRAALSALLSFWDSGTHTFRLPAGPATFTLEDALVLAGLPPTGAPLYRPLAPEEEDLRVRLVVEREKIRELHPCARAARRVSLEVWLEWFHGSGIRPGEDDELRRLGFLAYWLAFFVTPQMRPRGGELPELAFALAARLGLGERISLGPAMVSNLYADMDKVVTSAAADGVSGRVDVWAPLWLLQVWMWERYKRLSPLPLKAPQFRLQCPGIALEQEEEDDHTRGGPTVLVSCRGKAKPEWLLDYIAVISQAVLTGFHGDGMGNSVLYNPHLVARQFGYDQAAPVSIVGEFDFEGIEMWIPGIGRYGMPSEDYVAWCSGEQFDGHQVDDRHGCPVVQGHENVAGSLQLNVNKKCAVMPVLDQLTRATRREHNSCIGEKQPGQKDNGSLENEPKVIVLGLRACDKDSRTTSAKRKKEKKQSGDKFAEDGGDNKKKREPENKCEVINLVDEEEEQSASDHNMQLVLELEEFVRSGLFSQREESADEDDLSGKKRENQKKSFNDPYAEEAMREYPLFFELIPQKPHYRGFINNDEALRDLAYSGLWFLLVGLAKEVLKTSRDTQNNREAFG</sequence>
<feature type="region of interest" description="Disordered" evidence="1">
    <location>
        <begin position="499"/>
        <end position="530"/>
    </location>
</feature>
<feature type="compositionally biased region" description="Basic and acidic residues" evidence="1">
    <location>
        <begin position="511"/>
        <end position="530"/>
    </location>
</feature>
<dbReference type="AlphaFoldDB" id="A0A3L6PX92"/>
<feature type="region of interest" description="Disordered" evidence="1">
    <location>
        <begin position="1"/>
        <end position="41"/>
    </location>
</feature>
<gene>
    <name evidence="3" type="ORF">C2845_PM16G00180</name>
</gene>
<dbReference type="OrthoDB" id="1572276at2759"/>
<dbReference type="PANTHER" id="PTHR46033:SF40">
    <property type="entry name" value="EXPRESSED PROTEIN"/>
    <property type="match status" value="1"/>
</dbReference>
<keyword evidence="4" id="KW-1185">Reference proteome</keyword>
<accession>A0A3L6PX92</accession>
<feature type="region of interest" description="Disordered" evidence="1">
    <location>
        <begin position="570"/>
        <end position="595"/>
    </location>
</feature>
<evidence type="ECO:0000313" key="3">
    <source>
        <dbReference type="EMBL" id="RLM65713.1"/>
    </source>
</evidence>
<feature type="compositionally biased region" description="Basic and acidic residues" evidence="1">
    <location>
        <begin position="580"/>
        <end position="592"/>
    </location>
</feature>
<dbReference type="GO" id="GO:0010073">
    <property type="term" value="P:meristem maintenance"/>
    <property type="evidence" value="ECO:0007669"/>
    <property type="project" value="InterPro"/>
</dbReference>
<evidence type="ECO:0000259" key="2">
    <source>
        <dbReference type="Pfam" id="PF10536"/>
    </source>
</evidence>
<feature type="domain" description="Aminotransferase-like plant mobile" evidence="2">
    <location>
        <begin position="79"/>
        <end position="290"/>
    </location>
</feature>
<dbReference type="InterPro" id="IPR019557">
    <property type="entry name" value="AminoTfrase-like_pln_mobile"/>
</dbReference>
<dbReference type="Proteomes" id="UP000275267">
    <property type="component" value="Unassembled WGS sequence"/>
</dbReference>
<evidence type="ECO:0000256" key="1">
    <source>
        <dbReference type="SAM" id="MobiDB-lite"/>
    </source>
</evidence>
<proteinExistence type="predicted"/>
<feature type="compositionally biased region" description="Pro residues" evidence="1">
    <location>
        <begin position="23"/>
        <end position="41"/>
    </location>
</feature>
<dbReference type="EMBL" id="PQIB02000015">
    <property type="protein sequence ID" value="RLM65713.1"/>
    <property type="molecule type" value="Genomic_DNA"/>
</dbReference>
<dbReference type="Pfam" id="PF10536">
    <property type="entry name" value="PMD"/>
    <property type="match status" value="1"/>
</dbReference>
<organism evidence="3 4">
    <name type="scientific">Panicum miliaceum</name>
    <name type="common">Proso millet</name>
    <name type="synonym">Broomcorn millet</name>
    <dbReference type="NCBI Taxonomy" id="4540"/>
    <lineage>
        <taxon>Eukaryota</taxon>
        <taxon>Viridiplantae</taxon>
        <taxon>Streptophyta</taxon>
        <taxon>Embryophyta</taxon>
        <taxon>Tracheophyta</taxon>
        <taxon>Spermatophyta</taxon>
        <taxon>Magnoliopsida</taxon>
        <taxon>Liliopsida</taxon>
        <taxon>Poales</taxon>
        <taxon>Poaceae</taxon>
        <taxon>PACMAD clade</taxon>
        <taxon>Panicoideae</taxon>
        <taxon>Panicodae</taxon>
        <taxon>Paniceae</taxon>
        <taxon>Panicinae</taxon>
        <taxon>Panicum</taxon>
        <taxon>Panicum sect. Panicum</taxon>
    </lineage>
</organism>
<reference evidence="4" key="1">
    <citation type="journal article" date="2019" name="Nat. Commun.">
        <title>The genome of broomcorn millet.</title>
        <authorList>
            <person name="Zou C."/>
            <person name="Miki D."/>
            <person name="Li D."/>
            <person name="Tang Q."/>
            <person name="Xiao L."/>
            <person name="Rajput S."/>
            <person name="Deng P."/>
            <person name="Jia W."/>
            <person name="Huang R."/>
            <person name="Zhang M."/>
            <person name="Sun Y."/>
            <person name="Hu J."/>
            <person name="Fu X."/>
            <person name="Schnable P.S."/>
            <person name="Li F."/>
            <person name="Zhang H."/>
            <person name="Feng B."/>
            <person name="Zhu X."/>
            <person name="Liu R."/>
            <person name="Schnable J.C."/>
            <person name="Zhu J.-K."/>
            <person name="Zhang H."/>
        </authorList>
    </citation>
    <scope>NUCLEOTIDE SEQUENCE [LARGE SCALE GENOMIC DNA]</scope>
</reference>
<evidence type="ECO:0000313" key="4">
    <source>
        <dbReference type="Proteomes" id="UP000275267"/>
    </source>
</evidence>
<protein>
    <recommendedName>
        <fullName evidence="2">Aminotransferase-like plant mobile domain-containing protein</fullName>
    </recommendedName>
</protein>
<dbReference type="PANTHER" id="PTHR46033">
    <property type="entry name" value="PROTEIN MAIN-LIKE 2"/>
    <property type="match status" value="1"/>
</dbReference>
<dbReference type="InterPro" id="IPR044824">
    <property type="entry name" value="MAIN-like"/>
</dbReference>
<comment type="caution">
    <text evidence="3">The sequence shown here is derived from an EMBL/GenBank/DDBJ whole genome shotgun (WGS) entry which is preliminary data.</text>
</comment>
<name>A0A3L6PX92_PANMI</name>